<name>A0A934MIX4_9HYPH</name>
<dbReference type="PROSITE" id="PS50949">
    <property type="entry name" value="HTH_GNTR"/>
    <property type="match status" value="1"/>
</dbReference>
<evidence type="ECO:0000256" key="3">
    <source>
        <dbReference type="ARBA" id="ARBA00023163"/>
    </source>
</evidence>
<dbReference type="Proteomes" id="UP000609531">
    <property type="component" value="Unassembled WGS sequence"/>
</dbReference>
<dbReference type="GO" id="GO:0003700">
    <property type="term" value="F:DNA-binding transcription factor activity"/>
    <property type="evidence" value="ECO:0007669"/>
    <property type="project" value="InterPro"/>
</dbReference>
<dbReference type="PANTHER" id="PTHR43537:SF51">
    <property type="entry name" value="HTH-TYPE TRANSCRIPTIONAL REGULATOR LGOR-RELATED"/>
    <property type="match status" value="1"/>
</dbReference>
<dbReference type="InterPro" id="IPR000524">
    <property type="entry name" value="Tscrpt_reg_HTH_GntR"/>
</dbReference>
<gene>
    <name evidence="5" type="ORF">JCR33_18265</name>
</gene>
<dbReference type="Gene3D" id="1.10.10.10">
    <property type="entry name" value="Winged helix-like DNA-binding domain superfamily/Winged helix DNA-binding domain"/>
    <property type="match status" value="1"/>
</dbReference>
<dbReference type="GO" id="GO:0003677">
    <property type="term" value="F:DNA binding"/>
    <property type="evidence" value="ECO:0007669"/>
    <property type="project" value="UniProtKB-KW"/>
</dbReference>
<accession>A0A934MIX4</accession>
<keyword evidence="3" id="KW-0804">Transcription</keyword>
<comment type="caution">
    <text evidence="5">The sequence shown here is derived from an EMBL/GenBank/DDBJ whole genome shotgun (WGS) entry which is preliminary data.</text>
</comment>
<dbReference type="SMART" id="SM00345">
    <property type="entry name" value="HTH_GNTR"/>
    <property type="match status" value="1"/>
</dbReference>
<feature type="domain" description="HTH gntR-type" evidence="4">
    <location>
        <begin position="9"/>
        <end position="76"/>
    </location>
</feature>
<reference evidence="5" key="1">
    <citation type="submission" date="2020-12" db="EMBL/GenBank/DDBJ databases">
        <title>Bacterial taxonomy.</title>
        <authorList>
            <person name="Pan X."/>
        </authorList>
    </citation>
    <scope>NUCLEOTIDE SEQUENCE</scope>
    <source>
        <strain evidence="5">B2012</strain>
    </source>
</reference>
<dbReference type="SUPFAM" id="SSF48008">
    <property type="entry name" value="GntR ligand-binding domain-like"/>
    <property type="match status" value="1"/>
</dbReference>
<dbReference type="InterPro" id="IPR011711">
    <property type="entry name" value="GntR_C"/>
</dbReference>
<dbReference type="PANTHER" id="PTHR43537">
    <property type="entry name" value="TRANSCRIPTIONAL REGULATOR, GNTR FAMILY"/>
    <property type="match status" value="1"/>
</dbReference>
<evidence type="ECO:0000313" key="5">
    <source>
        <dbReference type="EMBL" id="MBJ3777656.1"/>
    </source>
</evidence>
<dbReference type="InterPro" id="IPR036388">
    <property type="entry name" value="WH-like_DNA-bd_sf"/>
</dbReference>
<dbReference type="SMART" id="SM00895">
    <property type="entry name" value="FCD"/>
    <property type="match status" value="1"/>
</dbReference>
<keyword evidence="6" id="KW-1185">Reference proteome</keyword>
<keyword evidence="2" id="KW-0238">DNA-binding</keyword>
<dbReference type="InterPro" id="IPR036390">
    <property type="entry name" value="WH_DNA-bd_sf"/>
</dbReference>
<dbReference type="AlphaFoldDB" id="A0A934MIX4"/>
<evidence type="ECO:0000313" key="6">
    <source>
        <dbReference type="Proteomes" id="UP000609531"/>
    </source>
</evidence>
<evidence type="ECO:0000259" key="4">
    <source>
        <dbReference type="PROSITE" id="PS50949"/>
    </source>
</evidence>
<dbReference type="Gene3D" id="1.20.120.530">
    <property type="entry name" value="GntR ligand-binding domain-like"/>
    <property type="match status" value="1"/>
</dbReference>
<evidence type="ECO:0000256" key="1">
    <source>
        <dbReference type="ARBA" id="ARBA00023015"/>
    </source>
</evidence>
<dbReference type="InterPro" id="IPR008920">
    <property type="entry name" value="TF_FadR/GntR_C"/>
</dbReference>
<proteinExistence type="predicted"/>
<protein>
    <submittedName>
        <fullName evidence="5">GntR family transcriptional regulator</fullName>
    </submittedName>
</protein>
<dbReference type="Pfam" id="PF07729">
    <property type="entry name" value="FCD"/>
    <property type="match status" value="1"/>
</dbReference>
<sequence length="327" mass="36307">MTAIENNRPRLSELIFVTLRDQIESGTLPAGLILEAAPLARFFDLSRTPVKEALHGLLEAGLVRPTQGRGVAVGPTGTPFRQDLAAAGLRLPARTQRSFTQRHWRTRFYPQTEQEIAACLPFGRFAINVSQFAAHKGVSRTLANETLVRLERLGLIRQQGTRWYAGPLTETDIDEHYEMRWLLEPCALVQSAATLPAAVLDAALDRAIAALADPEAITLAMLDRSETDIHRTIVLHAPNRQMAEAIRRSQLPLMATNFSLKHTKAHGVMHQTLKEHFAVLEHLSHGDAEGAARALEAHLKAARQVIQTTLRVPNLNFEPPAYMIRES</sequence>
<dbReference type="RefSeq" id="WP_198883564.1">
    <property type="nucleotide sequence ID" value="NZ_JAEKJA010000019.1"/>
</dbReference>
<dbReference type="SUPFAM" id="SSF46785">
    <property type="entry name" value="Winged helix' DNA-binding domain"/>
    <property type="match status" value="1"/>
</dbReference>
<evidence type="ECO:0000256" key="2">
    <source>
        <dbReference type="ARBA" id="ARBA00023125"/>
    </source>
</evidence>
<dbReference type="Pfam" id="PF00392">
    <property type="entry name" value="GntR"/>
    <property type="match status" value="1"/>
</dbReference>
<organism evidence="5 6">
    <name type="scientific">Acuticoccus mangrovi</name>
    <dbReference type="NCBI Taxonomy" id="2796142"/>
    <lineage>
        <taxon>Bacteria</taxon>
        <taxon>Pseudomonadati</taxon>
        <taxon>Pseudomonadota</taxon>
        <taxon>Alphaproteobacteria</taxon>
        <taxon>Hyphomicrobiales</taxon>
        <taxon>Amorphaceae</taxon>
        <taxon>Acuticoccus</taxon>
    </lineage>
</organism>
<keyword evidence="1" id="KW-0805">Transcription regulation</keyword>
<dbReference type="EMBL" id="JAEKJA010000019">
    <property type="protein sequence ID" value="MBJ3777656.1"/>
    <property type="molecule type" value="Genomic_DNA"/>
</dbReference>